<evidence type="ECO:0008006" key="3">
    <source>
        <dbReference type="Google" id="ProtNLM"/>
    </source>
</evidence>
<organism evidence="1 2">
    <name type="scientific">Pyrobaculum ferrireducens</name>
    <dbReference type="NCBI Taxonomy" id="1104324"/>
    <lineage>
        <taxon>Archaea</taxon>
        <taxon>Thermoproteota</taxon>
        <taxon>Thermoprotei</taxon>
        <taxon>Thermoproteales</taxon>
        <taxon>Thermoproteaceae</taxon>
        <taxon>Pyrobaculum</taxon>
    </lineage>
</organism>
<evidence type="ECO:0000313" key="1">
    <source>
        <dbReference type="EMBL" id="AET31744.1"/>
    </source>
</evidence>
<gene>
    <name evidence="1" type="ORF">P186_0286</name>
</gene>
<reference evidence="1 2" key="1">
    <citation type="journal article" date="2012" name="J. Bacteriol.">
        <title>Complete genome sequence of strain 1860, a crenarchaeon of the genus pyrobaculum able to grow with various electron acceptors.</title>
        <authorList>
            <person name="Mardanov A.V."/>
            <person name="Gumerov V.M."/>
            <person name="Slobodkina G.B."/>
            <person name="Beletsky A.V."/>
            <person name="Bonch-Osmolovskaya E.A."/>
            <person name="Ravin N.V."/>
            <person name="Skryabin K.G."/>
        </authorList>
    </citation>
    <scope>NUCLEOTIDE SEQUENCE [LARGE SCALE GENOMIC DNA]</scope>
    <source>
        <strain evidence="1 2">1860</strain>
    </source>
</reference>
<keyword evidence="2" id="KW-1185">Reference proteome</keyword>
<dbReference type="AlphaFoldDB" id="G7VFT7"/>
<dbReference type="Gene3D" id="3.40.50.410">
    <property type="entry name" value="von Willebrand factor, type A domain"/>
    <property type="match status" value="1"/>
</dbReference>
<accession>G7VFT7</accession>
<dbReference type="PANTHER" id="PTHR14202:SF0">
    <property type="entry name" value="RNA-BINDING PROTEIN RO60"/>
    <property type="match status" value="1"/>
</dbReference>
<dbReference type="SUPFAM" id="SSF53300">
    <property type="entry name" value="vWA-like"/>
    <property type="match status" value="1"/>
</dbReference>
<proteinExistence type="predicted"/>
<sequence>MWWGAEVFIAVVGNVGLLLNVDYGDALVRARAFRVLRAAGVKSVGVEEAADAYYIHYRTPIFGGRSASAVWRRFVLDYVKSPYYEAVARVCRLSHRASMEAAVRLLRAFEGYLRYLDAGGRAWFGRGRREAWVEAMRHIRRHLGDPADVEELHRVFKKLGEVLGRGRSGDPAALALSVASDPRRLRLAGVLAKALRLAPRLGAFLEGRGASGFEAERSHGSLERVRRATLFAKALSVGAPLLFLHKAASAELPVLRARWGGDRGVYLLVDKSGSMYGAVKGVERIAVATAYVIAVLRRFRNVVVRFFDADVYEPVGDVERLVDVLTKVVAGGGTDITRAVEAAVGDARARGLRGYTLVVVTDGEDDRVNPFVVREARAVFRDVVFILVGDAKPPPYVRAVRLLLGEDGLGVDAVEGPPRAVEGDVDLFKVESPLVGRARGGPGL</sequence>
<name>G7VFT7_9CREN</name>
<dbReference type="Proteomes" id="UP000005867">
    <property type="component" value="Chromosome"/>
</dbReference>
<evidence type="ECO:0000313" key="2">
    <source>
        <dbReference type="Proteomes" id="UP000005867"/>
    </source>
</evidence>
<dbReference type="KEGG" id="pyr:P186_0286"/>
<dbReference type="InterPro" id="IPR008912">
    <property type="entry name" value="Uncharacterised_CoxE"/>
</dbReference>
<protein>
    <recommendedName>
        <fullName evidence="3">VWFA domain-containing protein</fullName>
    </recommendedName>
</protein>
<dbReference type="InterPro" id="IPR036465">
    <property type="entry name" value="vWFA_dom_sf"/>
</dbReference>
<dbReference type="PANTHER" id="PTHR14202">
    <property type="entry name" value="60 KDA RIBONUCLEOPROTEIN SSA/RO"/>
    <property type="match status" value="1"/>
</dbReference>
<dbReference type="eggNOG" id="arCOG00442">
    <property type="taxonomic scope" value="Archaea"/>
</dbReference>
<dbReference type="HOGENOM" id="CLU_620588_0_0_2"/>
<dbReference type="InterPro" id="IPR040322">
    <property type="entry name" value="TROVE2"/>
</dbReference>
<dbReference type="EMBL" id="CP003098">
    <property type="protein sequence ID" value="AET31744.1"/>
    <property type="molecule type" value="Genomic_DNA"/>
</dbReference>
<dbReference type="BioCyc" id="PSP1104324:GJSN-277-MONOMER"/>
<dbReference type="GO" id="GO:0003723">
    <property type="term" value="F:RNA binding"/>
    <property type="evidence" value="ECO:0007669"/>
    <property type="project" value="InterPro"/>
</dbReference>
<dbReference type="GO" id="GO:1990904">
    <property type="term" value="C:ribonucleoprotein complex"/>
    <property type="evidence" value="ECO:0007669"/>
    <property type="project" value="TreeGrafter"/>
</dbReference>
<dbReference type="Pfam" id="PF05762">
    <property type="entry name" value="VWA_CoxE"/>
    <property type="match status" value="1"/>
</dbReference>